<evidence type="ECO:0000256" key="6">
    <source>
        <dbReference type="ARBA" id="ARBA00022801"/>
    </source>
</evidence>
<comment type="catalytic activity">
    <reaction evidence="9 10">
        <text>Release of signal peptides from bacterial membrane prolipoproteins. Hydrolyzes -Xaa-Yaa-Zaa-|-(S,diacylglyceryl)Cys-, in which Xaa is hydrophobic (preferably Leu), and Yaa (Ala or Ser) and Zaa (Gly or Ala) have small, neutral side chains.</text>
        <dbReference type="EC" id="3.4.23.36"/>
    </reaction>
</comment>
<evidence type="ECO:0000256" key="1">
    <source>
        <dbReference type="ARBA" id="ARBA00006139"/>
    </source>
</evidence>
<keyword evidence="7 9" id="KW-1133">Transmembrane helix</keyword>
<keyword evidence="5 9" id="KW-0064">Aspartyl protease</keyword>
<protein>
    <recommendedName>
        <fullName evidence="9">Lipoprotein signal peptidase</fullName>
        <ecNumber evidence="9">3.4.23.36</ecNumber>
    </recommendedName>
    <alternativeName>
        <fullName evidence="9">Prolipoprotein signal peptidase</fullName>
    </alternativeName>
    <alternativeName>
        <fullName evidence="9">Signal peptidase II</fullName>
        <shortName evidence="9">SPase II</shortName>
    </alternativeName>
</protein>
<accession>A0A6G7VBM1</accession>
<dbReference type="Pfam" id="PF01252">
    <property type="entry name" value="Peptidase_A8"/>
    <property type="match status" value="1"/>
</dbReference>
<feature type="transmembrane region" description="Helical" evidence="9">
    <location>
        <begin position="134"/>
        <end position="154"/>
    </location>
</feature>
<comment type="pathway">
    <text evidence="9">Protein modification; lipoprotein biosynthesis (signal peptide cleavage).</text>
</comment>
<evidence type="ECO:0000256" key="8">
    <source>
        <dbReference type="ARBA" id="ARBA00023136"/>
    </source>
</evidence>
<dbReference type="PANTHER" id="PTHR33695">
    <property type="entry name" value="LIPOPROTEIN SIGNAL PEPTIDASE"/>
    <property type="match status" value="1"/>
</dbReference>
<dbReference type="PROSITE" id="PS00855">
    <property type="entry name" value="SPASE_II"/>
    <property type="match status" value="1"/>
</dbReference>
<dbReference type="NCBIfam" id="TIGR00077">
    <property type="entry name" value="lspA"/>
    <property type="match status" value="1"/>
</dbReference>
<dbReference type="GO" id="GO:0005886">
    <property type="term" value="C:plasma membrane"/>
    <property type="evidence" value="ECO:0007669"/>
    <property type="project" value="UniProtKB-SubCell"/>
</dbReference>
<comment type="subcellular location">
    <subcellularLocation>
        <location evidence="9">Cell membrane</location>
        <topology evidence="9">Multi-pass membrane protein</topology>
    </subcellularLocation>
</comment>
<keyword evidence="2 9" id="KW-1003">Cell membrane</keyword>
<dbReference type="PANTHER" id="PTHR33695:SF1">
    <property type="entry name" value="LIPOPROTEIN SIGNAL PEPTIDASE"/>
    <property type="match status" value="1"/>
</dbReference>
<comment type="similarity">
    <text evidence="1 9 11">Belongs to the peptidase A8 family.</text>
</comment>
<dbReference type="PRINTS" id="PR00781">
    <property type="entry name" value="LIPOSIGPTASE"/>
</dbReference>
<feature type="active site" evidence="9">
    <location>
        <position position="139"/>
    </location>
</feature>
<evidence type="ECO:0000256" key="4">
    <source>
        <dbReference type="ARBA" id="ARBA00022692"/>
    </source>
</evidence>
<sequence>MKRWLWLTLVVLILDQASKWLVLMAIAPHEVIALTPHLHLTLLFNEGAAFGMLAGAAGWQRWFFVALALGMSVFLTLWLLRLQLEERLQAAALALIIGGALGNLIDRLWLGRVIDFIQVYLPFIPLPLFNPWPAFNLADSAISIGVILLLLATWRALPTSPLPQGEGRKE</sequence>
<dbReference type="GO" id="GO:0006508">
    <property type="term" value="P:proteolysis"/>
    <property type="evidence" value="ECO:0007669"/>
    <property type="project" value="UniProtKB-KW"/>
</dbReference>
<evidence type="ECO:0000256" key="5">
    <source>
        <dbReference type="ARBA" id="ARBA00022750"/>
    </source>
</evidence>
<proteinExistence type="inferred from homology"/>
<gene>
    <name evidence="9 12" type="primary">lspA</name>
    <name evidence="12" type="ORF">GWK36_03745</name>
</gene>
<dbReference type="EMBL" id="CP048029">
    <property type="protein sequence ID" value="QIK37248.1"/>
    <property type="molecule type" value="Genomic_DNA"/>
</dbReference>
<keyword evidence="3 9" id="KW-0645">Protease</keyword>
<dbReference type="HAMAP" id="MF_00161">
    <property type="entry name" value="LspA"/>
    <property type="match status" value="1"/>
</dbReference>
<dbReference type="InterPro" id="IPR001872">
    <property type="entry name" value="Peptidase_A8"/>
</dbReference>
<evidence type="ECO:0000313" key="13">
    <source>
        <dbReference type="Proteomes" id="UP000502699"/>
    </source>
</evidence>
<evidence type="ECO:0000256" key="3">
    <source>
        <dbReference type="ARBA" id="ARBA00022670"/>
    </source>
</evidence>
<feature type="transmembrane region" description="Helical" evidence="9">
    <location>
        <begin position="92"/>
        <end position="114"/>
    </location>
</feature>
<comment type="caution">
    <text evidence="9">Lacks conserved residue(s) required for the propagation of feature annotation.</text>
</comment>
<evidence type="ECO:0000256" key="11">
    <source>
        <dbReference type="RuleBase" id="RU004181"/>
    </source>
</evidence>
<reference evidence="13" key="1">
    <citation type="submission" date="2020-01" db="EMBL/GenBank/DDBJ databases">
        <title>Caldichromatium gen. nov., sp. nov., a thermophilic purple sulfur bacterium member of the family Chromatiaceae isolated from Nakabusa hot spring, Japan.</title>
        <authorList>
            <person name="Saini M.K."/>
            <person name="Hanada S."/>
            <person name="Tank M."/>
        </authorList>
    </citation>
    <scope>NUCLEOTIDE SEQUENCE [LARGE SCALE GENOMIC DNA]</scope>
    <source>
        <strain evidence="13">No.7</strain>
    </source>
</reference>
<dbReference type="AlphaFoldDB" id="A0A6G7VBM1"/>
<keyword evidence="4 9" id="KW-0812">Transmembrane</keyword>
<evidence type="ECO:0000256" key="7">
    <source>
        <dbReference type="ARBA" id="ARBA00022989"/>
    </source>
</evidence>
<feature type="transmembrane region" description="Helical" evidence="9">
    <location>
        <begin position="62"/>
        <end position="80"/>
    </location>
</feature>
<dbReference type="KEGG" id="cjap:GWK36_03745"/>
<keyword evidence="13" id="KW-1185">Reference proteome</keyword>
<organism evidence="12 13">
    <name type="scientific">Caldichromatium japonicum</name>
    <dbReference type="NCBI Taxonomy" id="2699430"/>
    <lineage>
        <taxon>Bacteria</taxon>
        <taxon>Pseudomonadati</taxon>
        <taxon>Pseudomonadota</taxon>
        <taxon>Gammaproteobacteria</taxon>
        <taxon>Chromatiales</taxon>
        <taxon>Chromatiaceae</taxon>
        <taxon>Caldichromatium</taxon>
    </lineage>
</organism>
<keyword evidence="8 9" id="KW-0472">Membrane</keyword>
<comment type="function">
    <text evidence="9 10">This protein specifically catalyzes the removal of signal peptides from prolipoproteins.</text>
</comment>
<evidence type="ECO:0000313" key="12">
    <source>
        <dbReference type="EMBL" id="QIK37248.1"/>
    </source>
</evidence>
<dbReference type="UniPathway" id="UPA00665"/>
<dbReference type="GO" id="GO:0004190">
    <property type="term" value="F:aspartic-type endopeptidase activity"/>
    <property type="evidence" value="ECO:0007669"/>
    <property type="project" value="UniProtKB-UniRule"/>
</dbReference>
<dbReference type="Proteomes" id="UP000502699">
    <property type="component" value="Chromosome"/>
</dbReference>
<evidence type="ECO:0000256" key="9">
    <source>
        <dbReference type="HAMAP-Rule" id="MF_00161"/>
    </source>
</evidence>
<feature type="active site" evidence="9">
    <location>
        <position position="115"/>
    </location>
</feature>
<keyword evidence="6 9" id="KW-0378">Hydrolase</keyword>
<dbReference type="RefSeq" id="WP_166270017.1">
    <property type="nucleotide sequence ID" value="NZ_CP048029.1"/>
</dbReference>
<name>A0A6G7VBM1_9GAMM</name>
<evidence type="ECO:0000256" key="10">
    <source>
        <dbReference type="RuleBase" id="RU000594"/>
    </source>
</evidence>
<dbReference type="EC" id="3.4.23.36" evidence="9"/>
<evidence type="ECO:0000256" key="2">
    <source>
        <dbReference type="ARBA" id="ARBA00022475"/>
    </source>
</evidence>